<comment type="subcellular location">
    <subcellularLocation>
        <location evidence="1">Secreted</location>
    </subcellularLocation>
</comment>
<dbReference type="InterPro" id="IPR014347">
    <property type="entry name" value="Tautomerase/MIF_sf"/>
</dbReference>
<evidence type="ECO:0000256" key="10">
    <source>
        <dbReference type="ARBA" id="ARBA00039619"/>
    </source>
</evidence>
<protein>
    <recommendedName>
        <fullName evidence="10">Macrophage migration inhibitory factor</fullName>
        <ecNumber evidence="9">5.3.2.1</ecNumber>
        <ecNumber evidence="8">5.3.3.12</ecNumber>
    </recommendedName>
    <alternativeName>
        <fullName evidence="13">L-dopachrome isomerase</fullName>
    </alternativeName>
    <alternativeName>
        <fullName evidence="11">L-dopachrome tautomerase</fullName>
    </alternativeName>
    <alternativeName>
        <fullName evidence="12">Phenylpyruvate tautomerase</fullName>
    </alternativeName>
</protein>
<evidence type="ECO:0000256" key="4">
    <source>
        <dbReference type="ARBA" id="ARBA00022525"/>
    </source>
</evidence>
<dbReference type="GO" id="GO:0050178">
    <property type="term" value="F:phenylpyruvate tautomerase activity"/>
    <property type="evidence" value="ECO:0007669"/>
    <property type="project" value="UniProtKB-EC"/>
</dbReference>
<accession>A0AAD1S9G3</accession>
<evidence type="ECO:0000256" key="3">
    <source>
        <dbReference type="ARBA" id="ARBA00022514"/>
    </source>
</evidence>
<comment type="similarity">
    <text evidence="2">Belongs to the MIF family.</text>
</comment>
<sequence length="115" mass="12381">MPTFVLNTNVCRDAIPENLLADLTSQLAKATGKPAEYIAVHIVPDQMMSFGGSTDPCALCSLHSIGKIGGTLNKTYTKLLSDVLSKQLHISADRCYINFYDLNAANVGWNGSTFA</sequence>
<dbReference type="Pfam" id="PF01187">
    <property type="entry name" value="MIF"/>
    <property type="match status" value="1"/>
</dbReference>
<evidence type="ECO:0000256" key="12">
    <source>
        <dbReference type="ARBA" id="ARBA00041912"/>
    </source>
</evidence>
<keyword evidence="15" id="KW-1185">Reference proteome</keyword>
<comment type="catalytic activity">
    <reaction evidence="6">
        <text>3-phenylpyruvate = enol-phenylpyruvate</text>
        <dbReference type="Rhea" id="RHEA:17097"/>
        <dbReference type="ChEBI" id="CHEBI:16815"/>
        <dbReference type="ChEBI" id="CHEBI:18005"/>
        <dbReference type="EC" id="5.3.2.1"/>
    </reaction>
</comment>
<keyword evidence="4" id="KW-0964">Secreted</keyword>
<dbReference type="AlphaFoldDB" id="A0AAD1S9G3"/>
<dbReference type="PANTHER" id="PTHR11954">
    <property type="entry name" value="D-DOPACHROME DECARBOXYLASE"/>
    <property type="match status" value="1"/>
</dbReference>
<dbReference type="GO" id="GO:0004167">
    <property type="term" value="F:dopachrome isomerase activity"/>
    <property type="evidence" value="ECO:0007669"/>
    <property type="project" value="UniProtKB-EC"/>
</dbReference>
<comment type="catalytic activity">
    <reaction evidence="7">
        <text>L-dopachrome = 5,6-dihydroxyindole-2-carboxylate</text>
        <dbReference type="Rhea" id="RHEA:13041"/>
        <dbReference type="ChEBI" id="CHEBI:16875"/>
        <dbReference type="ChEBI" id="CHEBI:57509"/>
        <dbReference type="EC" id="5.3.3.12"/>
    </reaction>
</comment>
<dbReference type="PANTHER" id="PTHR11954:SF6">
    <property type="entry name" value="MACROPHAGE MIGRATION INHIBITORY FACTOR"/>
    <property type="match status" value="1"/>
</dbReference>
<dbReference type="InterPro" id="IPR001398">
    <property type="entry name" value="Macrophage_inhib_fac"/>
</dbReference>
<dbReference type="Proteomes" id="UP001295444">
    <property type="component" value="Chromosome 05"/>
</dbReference>
<dbReference type="InterPro" id="IPR019829">
    <property type="entry name" value="Macrophage_inhib_fac_CS"/>
</dbReference>
<dbReference type="SUPFAM" id="SSF55331">
    <property type="entry name" value="Tautomerase/MIF"/>
    <property type="match status" value="1"/>
</dbReference>
<dbReference type="PROSITE" id="PS01158">
    <property type="entry name" value="MIF"/>
    <property type="match status" value="1"/>
</dbReference>
<proteinExistence type="inferred from homology"/>
<evidence type="ECO:0000313" key="14">
    <source>
        <dbReference type="EMBL" id="CAH2295463.1"/>
    </source>
</evidence>
<dbReference type="Gene3D" id="3.30.429.10">
    <property type="entry name" value="Macrophage Migration Inhibitory Factor"/>
    <property type="match status" value="1"/>
</dbReference>
<reference evidence="14" key="1">
    <citation type="submission" date="2022-03" db="EMBL/GenBank/DDBJ databases">
        <authorList>
            <person name="Alioto T."/>
            <person name="Alioto T."/>
            <person name="Gomez Garrido J."/>
        </authorList>
    </citation>
    <scope>NUCLEOTIDE SEQUENCE</scope>
</reference>
<dbReference type="EC" id="5.3.3.12" evidence="8"/>
<keyword evidence="3" id="KW-0202">Cytokine</keyword>
<evidence type="ECO:0000313" key="15">
    <source>
        <dbReference type="Proteomes" id="UP001295444"/>
    </source>
</evidence>
<evidence type="ECO:0000256" key="5">
    <source>
        <dbReference type="ARBA" id="ARBA00023235"/>
    </source>
</evidence>
<evidence type="ECO:0000256" key="6">
    <source>
        <dbReference type="ARBA" id="ARBA00036735"/>
    </source>
</evidence>
<organism evidence="14 15">
    <name type="scientific">Pelobates cultripes</name>
    <name type="common">Western spadefoot toad</name>
    <dbReference type="NCBI Taxonomy" id="61616"/>
    <lineage>
        <taxon>Eukaryota</taxon>
        <taxon>Metazoa</taxon>
        <taxon>Chordata</taxon>
        <taxon>Craniata</taxon>
        <taxon>Vertebrata</taxon>
        <taxon>Euteleostomi</taxon>
        <taxon>Amphibia</taxon>
        <taxon>Batrachia</taxon>
        <taxon>Anura</taxon>
        <taxon>Pelobatoidea</taxon>
        <taxon>Pelobatidae</taxon>
        <taxon>Pelobates</taxon>
    </lineage>
</organism>
<evidence type="ECO:0000256" key="8">
    <source>
        <dbReference type="ARBA" id="ARBA00038932"/>
    </source>
</evidence>
<evidence type="ECO:0000256" key="2">
    <source>
        <dbReference type="ARBA" id="ARBA00005851"/>
    </source>
</evidence>
<keyword evidence="5" id="KW-0413">Isomerase</keyword>
<dbReference type="EC" id="5.3.2.1" evidence="9"/>
<dbReference type="GO" id="GO:0005615">
    <property type="term" value="C:extracellular space"/>
    <property type="evidence" value="ECO:0007669"/>
    <property type="project" value="UniProtKB-KW"/>
</dbReference>
<name>A0AAD1S9G3_PELCU</name>
<evidence type="ECO:0000256" key="7">
    <source>
        <dbReference type="ARBA" id="ARBA00036823"/>
    </source>
</evidence>
<evidence type="ECO:0000256" key="9">
    <source>
        <dbReference type="ARBA" id="ARBA00039086"/>
    </source>
</evidence>
<evidence type="ECO:0000256" key="13">
    <source>
        <dbReference type="ARBA" id="ARBA00042730"/>
    </source>
</evidence>
<gene>
    <name evidence="14" type="ORF">PECUL_23A005182</name>
</gene>
<evidence type="ECO:0000256" key="11">
    <source>
        <dbReference type="ARBA" id="ARBA00041631"/>
    </source>
</evidence>
<evidence type="ECO:0000256" key="1">
    <source>
        <dbReference type="ARBA" id="ARBA00004613"/>
    </source>
</evidence>
<dbReference type="GO" id="GO:0005125">
    <property type="term" value="F:cytokine activity"/>
    <property type="evidence" value="ECO:0007669"/>
    <property type="project" value="UniProtKB-KW"/>
</dbReference>
<dbReference type="EMBL" id="OW240916">
    <property type="protein sequence ID" value="CAH2295463.1"/>
    <property type="molecule type" value="Genomic_DNA"/>
</dbReference>